<dbReference type="Proteomes" id="UP000327493">
    <property type="component" value="Chromosome 10"/>
</dbReference>
<comment type="caution">
    <text evidence="2">The sequence shown here is derived from an EMBL/GenBank/DDBJ whole genome shotgun (WGS) entry which is preliminary data.</text>
</comment>
<proteinExistence type="predicted"/>
<reference evidence="2 3" key="1">
    <citation type="submission" date="2019-08" db="EMBL/GenBank/DDBJ databases">
        <title>A chromosome-level genome assembly, high-density linkage maps, and genome scans reveal the genomic architecture of hybrid incompatibilities underlying speciation via character displacement in darters (Percidae: Etheostominae).</title>
        <authorList>
            <person name="Moran R.L."/>
            <person name="Catchen J.M."/>
            <person name="Fuller R.C."/>
        </authorList>
    </citation>
    <scope>NUCLEOTIDE SEQUENCE [LARGE SCALE GENOMIC DNA]</scope>
    <source>
        <strain evidence="2">EspeVRDwgs_2016</strain>
        <tissue evidence="2">Muscle</tissue>
    </source>
</reference>
<dbReference type="EMBL" id="VOFY01000010">
    <property type="protein sequence ID" value="KAA8589180.1"/>
    <property type="molecule type" value="Genomic_DNA"/>
</dbReference>
<protein>
    <submittedName>
        <fullName evidence="2">Uncharacterized protein</fullName>
    </submittedName>
</protein>
<evidence type="ECO:0000313" key="2">
    <source>
        <dbReference type="EMBL" id="KAA8589180.1"/>
    </source>
</evidence>
<dbReference type="AlphaFoldDB" id="A0A5J5D8A5"/>
<name>A0A5J5D8A5_9PERO</name>
<accession>A0A5J5D8A5</accession>
<keyword evidence="3" id="KW-1185">Reference proteome</keyword>
<keyword evidence="1" id="KW-1133">Transmembrane helix</keyword>
<keyword evidence="1" id="KW-0812">Transmembrane</keyword>
<evidence type="ECO:0000313" key="3">
    <source>
        <dbReference type="Proteomes" id="UP000327493"/>
    </source>
</evidence>
<organism evidence="2 3">
    <name type="scientific">Etheostoma spectabile</name>
    <name type="common">orangethroat darter</name>
    <dbReference type="NCBI Taxonomy" id="54343"/>
    <lineage>
        <taxon>Eukaryota</taxon>
        <taxon>Metazoa</taxon>
        <taxon>Chordata</taxon>
        <taxon>Craniata</taxon>
        <taxon>Vertebrata</taxon>
        <taxon>Euteleostomi</taxon>
        <taxon>Actinopterygii</taxon>
        <taxon>Neopterygii</taxon>
        <taxon>Teleostei</taxon>
        <taxon>Neoteleostei</taxon>
        <taxon>Acanthomorphata</taxon>
        <taxon>Eupercaria</taxon>
        <taxon>Perciformes</taxon>
        <taxon>Percoidei</taxon>
        <taxon>Percidae</taxon>
        <taxon>Etheostomatinae</taxon>
        <taxon>Etheostoma</taxon>
    </lineage>
</organism>
<feature type="transmembrane region" description="Helical" evidence="1">
    <location>
        <begin position="12"/>
        <end position="33"/>
    </location>
</feature>
<evidence type="ECO:0000256" key="1">
    <source>
        <dbReference type="SAM" id="Phobius"/>
    </source>
</evidence>
<sequence>MKIAIIDDWRATLVVKGTKILSCALLMGLIYALNLCYPKQLKCTFEAFQKLCLELNGQKPSSEVMTLKVKIGSRTPRMDKLNFHIVVFYIYINGLSQPPVIIIHHCQPIPCLNTVDSQINNSTPGPFTRSFSILSTKSSISSTESPASPNSSSISSINMTNGRLFLALEGVCCSPELSLTQRVAGEKHWHCQWLTVKVTEPFEPVGVDLMKLTVTEKVEELILHEEVFEEALEQRQ</sequence>
<gene>
    <name evidence="2" type="ORF">FQN60_010525</name>
</gene>
<keyword evidence="1" id="KW-0472">Membrane</keyword>